<keyword evidence="6 8" id="KW-1133">Transmembrane helix</keyword>
<dbReference type="PANTHER" id="PTHR22911">
    <property type="entry name" value="ACYL-MALONYL CONDENSING ENZYME-RELATED"/>
    <property type="match status" value="1"/>
</dbReference>
<dbReference type="NCBIfam" id="TIGR00688">
    <property type="entry name" value="rarD"/>
    <property type="match status" value="1"/>
</dbReference>
<dbReference type="SUPFAM" id="SSF103481">
    <property type="entry name" value="Multidrug resistance efflux transporter EmrE"/>
    <property type="match status" value="2"/>
</dbReference>
<sequence>MVTSDLTSLQSEEARAFKLGLLSALGAYLMWGVVPAYYKLTADVPAMIVICYRILGSVLFVGGYLALAGRLDQLRDVVASRKVFGFVVLASVLVTTNWLVFIYSVEADRVLDASLGYFINPLISVALGVVFLKERLSRGQLFALVLSAAAVLYQTLQLGVFPWISLTLAFSFALYGLVRKRTPVGAISGQLGEVLIASPLAIFGLFYFAGQGLTVVPAQDPWLLVALVGTGLVTAAPLTLFAFGARRLPLTYIGFLQYVAPSMQFMFAVWVWNEPLSTERLTGFVVIWIALAIFTVDSVRGHRKRKRNQAG</sequence>
<evidence type="ECO:0000256" key="7">
    <source>
        <dbReference type="ARBA" id="ARBA00023136"/>
    </source>
</evidence>
<comment type="caution">
    <text evidence="10">The sequence shown here is derived from an EMBL/GenBank/DDBJ whole genome shotgun (WGS) entry which is preliminary data.</text>
</comment>
<dbReference type="STRING" id="197461.A3843_15060"/>
<dbReference type="Proteomes" id="UP000185783">
    <property type="component" value="Unassembled WGS sequence"/>
</dbReference>
<name>A0A1U7JED6_9HYPH</name>
<organism evidence="10 11">
    <name type="scientific">Pseudovibrio exalbescens</name>
    <dbReference type="NCBI Taxonomy" id="197461"/>
    <lineage>
        <taxon>Bacteria</taxon>
        <taxon>Pseudomonadati</taxon>
        <taxon>Pseudomonadota</taxon>
        <taxon>Alphaproteobacteria</taxon>
        <taxon>Hyphomicrobiales</taxon>
        <taxon>Stappiaceae</taxon>
        <taxon>Pseudovibrio</taxon>
    </lineage>
</organism>
<accession>A0A1U7JED6</accession>
<keyword evidence="3" id="KW-0813">Transport</keyword>
<evidence type="ECO:0000256" key="8">
    <source>
        <dbReference type="SAM" id="Phobius"/>
    </source>
</evidence>
<feature type="transmembrane region" description="Helical" evidence="8">
    <location>
        <begin position="281"/>
        <end position="299"/>
    </location>
</feature>
<feature type="transmembrane region" description="Helical" evidence="8">
    <location>
        <begin position="115"/>
        <end position="132"/>
    </location>
</feature>
<feature type="domain" description="EamA" evidence="9">
    <location>
        <begin position="19"/>
        <end position="152"/>
    </location>
</feature>
<proteinExistence type="inferred from homology"/>
<feature type="transmembrane region" description="Helical" evidence="8">
    <location>
        <begin position="83"/>
        <end position="103"/>
    </location>
</feature>
<dbReference type="InterPro" id="IPR000620">
    <property type="entry name" value="EamA_dom"/>
</dbReference>
<evidence type="ECO:0000259" key="9">
    <source>
        <dbReference type="Pfam" id="PF00892"/>
    </source>
</evidence>
<dbReference type="PANTHER" id="PTHR22911:SF137">
    <property type="entry name" value="SOLUTE CARRIER FAMILY 35 MEMBER G2-RELATED"/>
    <property type="match status" value="1"/>
</dbReference>
<dbReference type="RefSeq" id="WP_036490062.1">
    <property type="nucleotide sequence ID" value="NZ_LVVZ01000022.1"/>
</dbReference>
<evidence type="ECO:0000256" key="4">
    <source>
        <dbReference type="ARBA" id="ARBA00022475"/>
    </source>
</evidence>
<protein>
    <submittedName>
        <fullName evidence="10">Permease</fullName>
    </submittedName>
</protein>
<dbReference type="InterPro" id="IPR037185">
    <property type="entry name" value="EmrE-like"/>
</dbReference>
<reference evidence="10 11" key="1">
    <citation type="submission" date="2016-03" db="EMBL/GenBank/DDBJ databases">
        <title>Genome sequence of Nesiotobacter sp. nov., a moderately halophilic alphaproteobacterium isolated from the Yellow Sea, China.</title>
        <authorList>
            <person name="Zhang G."/>
            <person name="Zhang R."/>
        </authorList>
    </citation>
    <scope>NUCLEOTIDE SEQUENCE [LARGE SCALE GENOMIC DNA]</scope>
    <source>
        <strain evidence="10 11">WB1-6</strain>
    </source>
</reference>
<evidence type="ECO:0000313" key="10">
    <source>
        <dbReference type="EMBL" id="OKL43054.1"/>
    </source>
</evidence>
<feature type="transmembrane region" description="Helical" evidence="8">
    <location>
        <begin position="222"/>
        <end position="243"/>
    </location>
</feature>
<evidence type="ECO:0000256" key="3">
    <source>
        <dbReference type="ARBA" id="ARBA00022448"/>
    </source>
</evidence>
<evidence type="ECO:0000256" key="5">
    <source>
        <dbReference type="ARBA" id="ARBA00022692"/>
    </source>
</evidence>
<dbReference type="AlphaFoldDB" id="A0A1U7JED6"/>
<comment type="similarity">
    <text evidence="2">Belongs to the EamA transporter family.</text>
</comment>
<evidence type="ECO:0000313" key="11">
    <source>
        <dbReference type="Proteomes" id="UP000185783"/>
    </source>
</evidence>
<gene>
    <name evidence="10" type="ORF">A3843_15060</name>
</gene>
<feature type="transmembrane region" description="Helical" evidence="8">
    <location>
        <begin position="44"/>
        <end position="71"/>
    </location>
</feature>
<keyword evidence="11" id="KW-1185">Reference proteome</keyword>
<feature type="transmembrane region" description="Helical" evidence="8">
    <location>
        <begin position="190"/>
        <end position="210"/>
    </location>
</feature>
<evidence type="ECO:0000256" key="1">
    <source>
        <dbReference type="ARBA" id="ARBA00004651"/>
    </source>
</evidence>
<keyword evidence="5 8" id="KW-0812">Transmembrane</keyword>
<dbReference type="Pfam" id="PF00892">
    <property type="entry name" value="EamA"/>
    <property type="match status" value="1"/>
</dbReference>
<dbReference type="GO" id="GO:0005886">
    <property type="term" value="C:plasma membrane"/>
    <property type="evidence" value="ECO:0007669"/>
    <property type="project" value="UniProtKB-SubCell"/>
</dbReference>
<dbReference type="EMBL" id="LVVZ01000022">
    <property type="protein sequence ID" value="OKL43054.1"/>
    <property type="molecule type" value="Genomic_DNA"/>
</dbReference>
<feature type="transmembrane region" description="Helical" evidence="8">
    <location>
        <begin position="19"/>
        <end position="38"/>
    </location>
</feature>
<keyword evidence="4" id="KW-1003">Cell membrane</keyword>
<feature type="transmembrane region" description="Helical" evidence="8">
    <location>
        <begin position="139"/>
        <end position="155"/>
    </location>
</feature>
<comment type="subcellular location">
    <subcellularLocation>
        <location evidence="1">Cell membrane</location>
        <topology evidence="1">Multi-pass membrane protein</topology>
    </subcellularLocation>
</comment>
<dbReference type="InterPro" id="IPR004626">
    <property type="entry name" value="RarD"/>
</dbReference>
<feature type="transmembrane region" description="Helical" evidence="8">
    <location>
        <begin position="161"/>
        <end position="178"/>
    </location>
</feature>
<feature type="transmembrane region" description="Helical" evidence="8">
    <location>
        <begin position="250"/>
        <end position="269"/>
    </location>
</feature>
<evidence type="ECO:0000256" key="6">
    <source>
        <dbReference type="ARBA" id="ARBA00022989"/>
    </source>
</evidence>
<evidence type="ECO:0000256" key="2">
    <source>
        <dbReference type="ARBA" id="ARBA00007362"/>
    </source>
</evidence>
<keyword evidence="7 8" id="KW-0472">Membrane</keyword>